<dbReference type="Proteomes" id="UP001324427">
    <property type="component" value="Unassembled WGS sequence"/>
</dbReference>
<feature type="compositionally biased region" description="Basic and acidic residues" evidence="1">
    <location>
        <begin position="185"/>
        <end position="196"/>
    </location>
</feature>
<organism evidence="2 3">
    <name type="scientific">Oleoguttula mirabilis</name>
    <dbReference type="NCBI Taxonomy" id="1507867"/>
    <lineage>
        <taxon>Eukaryota</taxon>
        <taxon>Fungi</taxon>
        <taxon>Dikarya</taxon>
        <taxon>Ascomycota</taxon>
        <taxon>Pezizomycotina</taxon>
        <taxon>Dothideomycetes</taxon>
        <taxon>Dothideomycetidae</taxon>
        <taxon>Mycosphaerellales</taxon>
        <taxon>Teratosphaeriaceae</taxon>
        <taxon>Oleoguttula</taxon>
    </lineage>
</organism>
<reference evidence="2 3" key="1">
    <citation type="submission" date="2021-11" db="EMBL/GenBank/DDBJ databases">
        <title>Black yeast isolated from Biological Soil Crust.</title>
        <authorList>
            <person name="Kurbessoian T."/>
        </authorList>
    </citation>
    <scope>NUCLEOTIDE SEQUENCE [LARGE SCALE GENOMIC DNA]</scope>
    <source>
        <strain evidence="2 3">CCFEE 5522</strain>
    </source>
</reference>
<proteinExistence type="predicted"/>
<sequence>MFAVVTTSVAFWILLFRVGIVYAELFTALLHAYLSPSPGPTVTVSPRSPVSQRSPPSRRTSRSSSAGSDLMSGSKLKSQSSATLPISMPLRDYEGVGGWRLQADDDEEALWMNINSRLELPAEQQQRYQRSLTSGSRAPSGMASPESVRTPLTIRTPGRRGPGDTTASPEEYFNQPLTVISINDRGSRVSFQDRRRSGSSSTTSVQSVKPTGQDAT</sequence>
<feature type="compositionally biased region" description="Low complexity" evidence="1">
    <location>
        <begin position="40"/>
        <end position="74"/>
    </location>
</feature>
<feature type="compositionally biased region" description="Polar residues" evidence="1">
    <location>
        <begin position="205"/>
        <end position="216"/>
    </location>
</feature>
<keyword evidence="3" id="KW-1185">Reference proteome</keyword>
<feature type="compositionally biased region" description="Polar residues" evidence="1">
    <location>
        <begin position="125"/>
        <end position="137"/>
    </location>
</feature>
<dbReference type="AlphaFoldDB" id="A0AAV9JAK3"/>
<feature type="region of interest" description="Disordered" evidence="1">
    <location>
        <begin position="125"/>
        <end position="216"/>
    </location>
</feature>
<dbReference type="EMBL" id="JAVFHQ010000048">
    <property type="protein sequence ID" value="KAK4541790.1"/>
    <property type="molecule type" value="Genomic_DNA"/>
</dbReference>
<evidence type="ECO:0000256" key="1">
    <source>
        <dbReference type="SAM" id="MobiDB-lite"/>
    </source>
</evidence>
<evidence type="ECO:0000313" key="3">
    <source>
        <dbReference type="Proteomes" id="UP001324427"/>
    </source>
</evidence>
<accession>A0AAV9JAK3</accession>
<evidence type="ECO:0000313" key="2">
    <source>
        <dbReference type="EMBL" id="KAK4541790.1"/>
    </source>
</evidence>
<gene>
    <name evidence="2" type="ORF">LTR36_007322</name>
</gene>
<feature type="region of interest" description="Disordered" evidence="1">
    <location>
        <begin position="38"/>
        <end position="81"/>
    </location>
</feature>
<comment type="caution">
    <text evidence="2">The sequence shown here is derived from an EMBL/GenBank/DDBJ whole genome shotgun (WGS) entry which is preliminary data.</text>
</comment>
<protein>
    <submittedName>
        <fullName evidence="2">Uncharacterized protein</fullName>
    </submittedName>
</protein>
<name>A0AAV9JAK3_9PEZI</name>